<dbReference type="InterPro" id="IPR038522">
    <property type="entry name" value="T4/T6SS_DotU_sf"/>
</dbReference>
<dbReference type="NCBIfam" id="NF038228">
    <property type="entry name" value="IcmH_DotU_IVB"/>
    <property type="match status" value="1"/>
</dbReference>
<feature type="domain" description="Type IV / VI secretion system DotU" evidence="1">
    <location>
        <begin position="50"/>
        <end position="249"/>
    </location>
</feature>
<dbReference type="RefSeq" id="WP_021703702.1">
    <property type="nucleotide sequence ID" value="NZ_BATJ01000001.1"/>
</dbReference>
<dbReference type="EMBL" id="BATJ01000001">
    <property type="protein sequence ID" value="GAD65710.1"/>
    <property type="molecule type" value="Genomic_DNA"/>
</dbReference>
<sequence>MAGLFNEEPTVQIRRVAGNPTQTQRVAKTSQADISGTERLIESLAVYGSPLLNAATELLGILVTVPRQGSPRDIDRFRQKLLDAIALFRQRGLYLEYHPSIVEKSCFVLCAAFDEAILYTAWGERARWENHSLLSKVFSQRNGGEAFFALLDKASQQPGKLVDFLELQYVLLMLGFKGRYRHDDESPLHEIKSDVYALIRHYRSESALPVPRTPELIEGKQPWRMLSMGKTLALATLIAAAGYGASEYWYYNRSQPILQQFSTIDMSGVNLRQADQDLVYVSTEEDIGHVRPELSNAVATPQSTTRPQWDIVLAVFSRADDAARLASELKQGGYDSYTRETSHGIELFIRAGDNLAVIRKLKNELNVRFDLNATIRRAQK</sequence>
<organism evidence="2 3">
    <name type="scientific">Vibrio proteolyticus NBRC 13287</name>
    <dbReference type="NCBI Taxonomy" id="1219065"/>
    <lineage>
        <taxon>Bacteria</taxon>
        <taxon>Pseudomonadati</taxon>
        <taxon>Pseudomonadota</taxon>
        <taxon>Gammaproteobacteria</taxon>
        <taxon>Vibrionales</taxon>
        <taxon>Vibrionaceae</taxon>
        <taxon>Vibrio</taxon>
    </lineage>
</organism>
<dbReference type="Gene3D" id="1.25.40.590">
    <property type="entry name" value="Type IV / VI secretion system, DotU"/>
    <property type="match status" value="1"/>
</dbReference>
<evidence type="ECO:0000259" key="1">
    <source>
        <dbReference type="Pfam" id="PF09850"/>
    </source>
</evidence>
<comment type="caution">
    <text evidence="2">The sequence shown here is derived from an EMBL/GenBank/DDBJ whole genome shotgun (WGS) entry which is preliminary data.</text>
</comment>
<protein>
    <recommendedName>
        <fullName evidence="1">Type IV / VI secretion system DotU domain-containing protein</fullName>
    </recommendedName>
</protein>
<dbReference type="STRING" id="1219065.VPR01S_01_04840"/>
<name>U2ZW93_VIBPR</name>
<dbReference type="eggNOG" id="COG3455">
    <property type="taxonomic scope" value="Bacteria"/>
</dbReference>
<dbReference type="Pfam" id="PF09850">
    <property type="entry name" value="DotU"/>
    <property type="match status" value="1"/>
</dbReference>
<proteinExistence type="predicted"/>
<dbReference type="PANTHER" id="PTHR38033">
    <property type="entry name" value="MEMBRANE PROTEIN-RELATED"/>
    <property type="match status" value="1"/>
</dbReference>
<reference evidence="2 3" key="1">
    <citation type="submission" date="2013-09" db="EMBL/GenBank/DDBJ databases">
        <title>Whole genome shotgun sequence of Vibrio proteolyticus NBRC 13287.</title>
        <authorList>
            <person name="Isaki S."/>
            <person name="Hosoyama A."/>
            <person name="Numata M."/>
            <person name="Hashimoto M."/>
            <person name="Hosoyama Y."/>
            <person name="Tsuchikane K."/>
            <person name="Noguchi M."/>
            <person name="Hirakata S."/>
            <person name="Ichikawa N."/>
            <person name="Ohji S."/>
            <person name="Yamazoe A."/>
            <person name="Fujita N."/>
        </authorList>
    </citation>
    <scope>NUCLEOTIDE SEQUENCE [LARGE SCALE GENOMIC DNA]</scope>
    <source>
        <strain evidence="2 3">NBRC 13287</strain>
    </source>
</reference>
<accession>U2ZW93</accession>
<dbReference type="NCBIfam" id="TIGR03349">
    <property type="entry name" value="IV_VI_DotU"/>
    <property type="match status" value="1"/>
</dbReference>
<dbReference type="AlphaFoldDB" id="U2ZW93"/>
<gene>
    <name evidence="2" type="ORF">VPR01S_01_04840</name>
</gene>
<evidence type="ECO:0000313" key="3">
    <source>
        <dbReference type="Proteomes" id="UP000016570"/>
    </source>
</evidence>
<evidence type="ECO:0000313" key="2">
    <source>
        <dbReference type="EMBL" id="GAD65710.1"/>
    </source>
</evidence>
<keyword evidence="3" id="KW-1185">Reference proteome</keyword>
<dbReference type="PANTHER" id="PTHR38033:SF1">
    <property type="entry name" value="DOTU FAMILY TYPE IV_VI SECRETION SYSTEM PROTEIN"/>
    <property type="match status" value="1"/>
</dbReference>
<dbReference type="Proteomes" id="UP000016570">
    <property type="component" value="Unassembled WGS sequence"/>
</dbReference>
<dbReference type="InterPro" id="IPR017732">
    <property type="entry name" value="T4/T6SS_DotU"/>
</dbReference>